<gene>
    <name evidence="1" type="ORF">NCTC13307_02269</name>
</gene>
<dbReference type="InterPro" id="IPR004260">
    <property type="entry name" value="Pyr-dimer_DNA_glycosylase"/>
</dbReference>
<sequence>MRLWHKDLIDVLPKNQLVSQWRELLAYKRFYR</sequence>
<evidence type="ECO:0000313" key="1">
    <source>
        <dbReference type="EMBL" id="SUY24427.1"/>
    </source>
</evidence>
<protein>
    <submittedName>
        <fullName evidence="1">Pyrimidine dimer DNA glycosylase</fullName>
    </submittedName>
</protein>
<accession>A0A381IBY1</accession>
<proteinExistence type="predicted"/>
<organism evidence="1">
    <name type="scientific">Clostridioides difficile</name>
    <name type="common">Peptoclostridium difficile</name>
    <dbReference type="NCBI Taxonomy" id="1496"/>
    <lineage>
        <taxon>Bacteria</taxon>
        <taxon>Bacillati</taxon>
        <taxon>Bacillota</taxon>
        <taxon>Clostridia</taxon>
        <taxon>Peptostreptococcales</taxon>
        <taxon>Peptostreptococcaceae</taxon>
        <taxon>Clostridioides</taxon>
    </lineage>
</organism>
<name>A0A381IBY1_CLODI</name>
<reference evidence="1" key="1">
    <citation type="submission" date="2018-06" db="EMBL/GenBank/DDBJ databases">
        <authorList>
            <consortium name="Pathogen Informatics"/>
            <person name="Doyle S."/>
        </authorList>
    </citation>
    <scope>NUCLEOTIDE SEQUENCE</scope>
    <source>
        <strain evidence="1">NCTC13307</strain>
    </source>
</reference>
<dbReference type="Pfam" id="PF03013">
    <property type="entry name" value="Pyr_excise"/>
    <property type="match status" value="1"/>
</dbReference>
<dbReference type="EMBL" id="UFWD01000001">
    <property type="protein sequence ID" value="SUY24427.1"/>
    <property type="molecule type" value="Genomic_DNA"/>
</dbReference>
<dbReference type="AlphaFoldDB" id="A0A381IBY1"/>